<dbReference type="OrthoDB" id="5392263at2759"/>
<feature type="transmembrane region" description="Helical" evidence="1">
    <location>
        <begin position="515"/>
        <end position="539"/>
    </location>
</feature>
<protein>
    <submittedName>
        <fullName evidence="3">Uncharacterized protein</fullName>
    </submittedName>
</protein>
<keyword evidence="2" id="KW-0732">Signal</keyword>
<sequence length="574" mass="63654">MPPRSISAKYAILISIVFSTSVVANTDFQDCFQRLHQGALGLQGAVDFSGNPVTRLEQATGLTFHACQNACGPGSEPFDWVVFSQKFAWLLPYLALISQLPYGASDRLSNFEAIILSVGSPMLAAYSLILAATSNRWMVRRLGRSSHISAYFAAVVLGGLQQVSLCLAGDEHILPSLVMLRENDKFWRILAHGLEYSTTRWNLPAIFSMLIVAISYIFTWIDTVRCDLNNEGTCIGQSVGSLWLSLIPIVLCNLQLSPKTDLKRILKTSRYAQKQFHVATNGSPQPCPHYKPLAIRTACLDPVDEDIVCPSPLCYYARIFQWFKVAREIADAFEASSPLGSEMDNQLPMTRSRIVEHCTLLRDADRRRDERWDLTLIIMRSVILAALLQWGTIGAAILSHYMTPARGLGCRSGSYLLYATLATVVWLLAFVSSIFAHVHSTFKASRSPIFRALAINLRIVAKIIAGLNAVWVFVFTILQFTKTYNTCYCNASVLGLGAKAYVVLTFNAAQMTTIISYWTAGMLMAASTAFVFIVAFNVLKQLPEMPLNALGQEEQTPDGNSSYSPVELFQLHIR</sequence>
<dbReference type="Proteomes" id="UP000054549">
    <property type="component" value="Unassembled WGS sequence"/>
</dbReference>
<evidence type="ECO:0000313" key="3">
    <source>
        <dbReference type="EMBL" id="KIL62885.1"/>
    </source>
</evidence>
<dbReference type="STRING" id="946122.A0A0C2SI87"/>
<evidence type="ECO:0000256" key="2">
    <source>
        <dbReference type="SAM" id="SignalP"/>
    </source>
</evidence>
<dbReference type="InParanoid" id="A0A0C2SI87"/>
<keyword evidence="4" id="KW-1185">Reference proteome</keyword>
<accession>A0A0C2SI87</accession>
<dbReference type="AlphaFoldDB" id="A0A0C2SI87"/>
<evidence type="ECO:0000256" key="1">
    <source>
        <dbReference type="SAM" id="Phobius"/>
    </source>
</evidence>
<evidence type="ECO:0000313" key="4">
    <source>
        <dbReference type="Proteomes" id="UP000054549"/>
    </source>
</evidence>
<feature type="transmembrane region" description="Helical" evidence="1">
    <location>
        <begin position="201"/>
        <end position="221"/>
    </location>
</feature>
<feature type="transmembrane region" description="Helical" evidence="1">
    <location>
        <begin position="111"/>
        <end position="131"/>
    </location>
</feature>
<feature type="transmembrane region" description="Helical" evidence="1">
    <location>
        <begin position="241"/>
        <end position="257"/>
    </location>
</feature>
<gene>
    <name evidence="3" type="ORF">M378DRAFT_80565</name>
</gene>
<keyword evidence="1" id="KW-1133">Transmembrane helix</keyword>
<feature type="signal peptide" evidence="2">
    <location>
        <begin position="1"/>
        <end position="24"/>
    </location>
</feature>
<feature type="transmembrane region" description="Helical" evidence="1">
    <location>
        <begin position="459"/>
        <end position="478"/>
    </location>
</feature>
<keyword evidence="1" id="KW-0812">Transmembrane</keyword>
<reference evidence="3 4" key="1">
    <citation type="submission" date="2014-04" db="EMBL/GenBank/DDBJ databases">
        <title>Evolutionary Origins and Diversification of the Mycorrhizal Mutualists.</title>
        <authorList>
            <consortium name="DOE Joint Genome Institute"/>
            <consortium name="Mycorrhizal Genomics Consortium"/>
            <person name="Kohler A."/>
            <person name="Kuo A."/>
            <person name="Nagy L.G."/>
            <person name="Floudas D."/>
            <person name="Copeland A."/>
            <person name="Barry K.W."/>
            <person name="Cichocki N."/>
            <person name="Veneault-Fourrey C."/>
            <person name="LaButti K."/>
            <person name="Lindquist E.A."/>
            <person name="Lipzen A."/>
            <person name="Lundell T."/>
            <person name="Morin E."/>
            <person name="Murat C."/>
            <person name="Riley R."/>
            <person name="Ohm R."/>
            <person name="Sun H."/>
            <person name="Tunlid A."/>
            <person name="Henrissat B."/>
            <person name="Grigoriev I.V."/>
            <person name="Hibbett D.S."/>
            <person name="Martin F."/>
        </authorList>
    </citation>
    <scope>NUCLEOTIDE SEQUENCE [LARGE SCALE GENOMIC DNA]</scope>
    <source>
        <strain evidence="3 4">Koide BX008</strain>
    </source>
</reference>
<keyword evidence="1" id="KW-0472">Membrane</keyword>
<proteinExistence type="predicted"/>
<dbReference type="HOGENOM" id="CLU_015738_0_0_1"/>
<dbReference type="EMBL" id="KN818265">
    <property type="protein sequence ID" value="KIL62885.1"/>
    <property type="molecule type" value="Genomic_DNA"/>
</dbReference>
<feature type="chain" id="PRO_5002155702" evidence="2">
    <location>
        <begin position="25"/>
        <end position="574"/>
    </location>
</feature>
<feature type="transmembrane region" description="Helical" evidence="1">
    <location>
        <begin position="377"/>
        <end position="403"/>
    </location>
</feature>
<feature type="transmembrane region" description="Helical" evidence="1">
    <location>
        <begin position="415"/>
        <end position="438"/>
    </location>
</feature>
<organism evidence="3 4">
    <name type="scientific">Amanita muscaria (strain Koide BX008)</name>
    <dbReference type="NCBI Taxonomy" id="946122"/>
    <lineage>
        <taxon>Eukaryota</taxon>
        <taxon>Fungi</taxon>
        <taxon>Dikarya</taxon>
        <taxon>Basidiomycota</taxon>
        <taxon>Agaricomycotina</taxon>
        <taxon>Agaricomycetes</taxon>
        <taxon>Agaricomycetidae</taxon>
        <taxon>Agaricales</taxon>
        <taxon>Pluteineae</taxon>
        <taxon>Amanitaceae</taxon>
        <taxon>Amanita</taxon>
    </lineage>
</organism>
<name>A0A0C2SI87_AMAMK</name>